<dbReference type="RefSeq" id="WP_157425198.1">
    <property type="nucleotide sequence ID" value="NZ_BAAANI010000004.1"/>
</dbReference>
<comment type="caution">
    <text evidence="1">The sequence shown here is derived from an EMBL/GenBank/DDBJ whole genome shotgun (WGS) entry which is preliminary data.</text>
</comment>
<evidence type="ECO:0000313" key="2">
    <source>
        <dbReference type="Proteomes" id="UP001589667"/>
    </source>
</evidence>
<keyword evidence="2" id="KW-1185">Reference proteome</keyword>
<reference evidence="1 2" key="1">
    <citation type="submission" date="2024-09" db="EMBL/GenBank/DDBJ databases">
        <authorList>
            <person name="Sun Q."/>
            <person name="Mori K."/>
        </authorList>
    </citation>
    <scope>NUCLEOTIDE SEQUENCE [LARGE SCALE GENOMIC DNA]</scope>
    <source>
        <strain evidence="1 2">JCM 14321</strain>
    </source>
</reference>
<accession>A0ABV5SSW1</accession>
<evidence type="ECO:0008006" key="3">
    <source>
        <dbReference type="Google" id="ProtNLM"/>
    </source>
</evidence>
<evidence type="ECO:0000313" key="1">
    <source>
        <dbReference type="EMBL" id="MFB9643430.1"/>
    </source>
</evidence>
<organism evidence="1 2">
    <name type="scientific">Agromyces lapidis</name>
    <dbReference type="NCBI Taxonomy" id="279574"/>
    <lineage>
        <taxon>Bacteria</taxon>
        <taxon>Bacillati</taxon>
        <taxon>Actinomycetota</taxon>
        <taxon>Actinomycetes</taxon>
        <taxon>Micrococcales</taxon>
        <taxon>Microbacteriaceae</taxon>
        <taxon>Agromyces</taxon>
    </lineage>
</organism>
<proteinExistence type="predicted"/>
<name>A0ABV5SSW1_9MICO</name>
<sequence length="152" mass="16790">MPDVSIRVDADTHRALTDLAYLLGTTKKAVVADALADFTETHGAVVRAPGRVTFDELPVLDRLALRRRALLRAFAKRDATEVRVMRRDESDPDAPLELLVTTDLGRGGGEADELARIARGLLREFVRVESATRLELFDRPALERARACSTPL</sequence>
<dbReference type="EMBL" id="JBHMBL010000003">
    <property type="protein sequence ID" value="MFB9643430.1"/>
    <property type="molecule type" value="Genomic_DNA"/>
</dbReference>
<gene>
    <name evidence="1" type="ORF">ACFFQV_14120</name>
</gene>
<protein>
    <recommendedName>
        <fullName evidence="3">CopG family transcriptional regulator</fullName>
    </recommendedName>
</protein>
<dbReference type="Proteomes" id="UP001589667">
    <property type="component" value="Unassembled WGS sequence"/>
</dbReference>